<proteinExistence type="inferred from homology"/>
<comment type="similarity">
    <text evidence="1">Belongs to the 4-hydroxybenzoyl-CoA thioesterase family.</text>
</comment>
<dbReference type="PANTHER" id="PTHR31793:SF27">
    <property type="entry name" value="NOVEL THIOESTERASE SUPERFAMILY DOMAIN AND SAPOSIN A-TYPE DOMAIN CONTAINING PROTEIN (0610012H03RIK)"/>
    <property type="match status" value="1"/>
</dbReference>
<dbReference type="InterPro" id="IPR050563">
    <property type="entry name" value="4-hydroxybenzoyl-CoA_TE"/>
</dbReference>
<dbReference type="SUPFAM" id="SSF54637">
    <property type="entry name" value="Thioesterase/thiol ester dehydrase-isomerase"/>
    <property type="match status" value="1"/>
</dbReference>
<dbReference type="KEGG" id="cvc:BKX93_02435"/>
<dbReference type="GeneID" id="68840073"/>
<sequence>MARIRIEAPQQIVYDTLLDVRIGDINYANHLSNDALLRMAQEVRLRLLRHWGHADELHVGDVGIVVADAAISYLSEAFHGDVLRFLVGIADIHGKGLDFIYQVIDDNSGREVARLKTGIVFFDYQARQVAPMPESFSAKLGQ</sequence>
<dbReference type="AlphaFoldDB" id="A0A1D9LCH0"/>
<dbReference type="Proteomes" id="UP000178776">
    <property type="component" value="Chromosome"/>
</dbReference>
<dbReference type="Gene3D" id="3.10.129.10">
    <property type="entry name" value="Hotdog Thioesterase"/>
    <property type="match status" value="1"/>
</dbReference>
<dbReference type="PANTHER" id="PTHR31793">
    <property type="entry name" value="4-HYDROXYBENZOYL-COA THIOESTERASE FAMILY MEMBER"/>
    <property type="match status" value="1"/>
</dbReference>
<protein>
    <submittedName>
        <fullName evidence="3">Thioesterase</fullName>
    </submittedName>
</protein>
<accession>A0A1D9LCH0</accession>
<organism evidence="3 4">
    <name type="scientific">Chromobacterium vaccinii</name>
    <dbReference type="NCBI Taxonomy" id="1108595"/>
    <lineage>
        <taxon>Bacteria</taxon>
        <taxon>Pseudomonadati</taxon>
        <taxon>Pseudomonadota</taxon>
        <taxon>Betaproteobacteria</taxon>
        <taxon>Neisseriales</taxon>
        <taxon>Chromobacteriaceae</taxon>
        <taxon>Chromobacterium</taxon>
    </lineage>
</organism>
<reference evidence="3 4" key="1">
    <citation type="submission" date="2016-10" db="EMBL/GenBank/DDBJ databases">
        <title>Chromobacterium muskegensis sp. nov., an insecticidal bacterium isolated from Sphagnum bogs.</title>
        <authorList>
            <person name="Sparks M.E."/>
            <person name="Blackburn M.B."/>
            <person name="Gundersen-Rindal D.E."/>
            <person name="Mitchell A."/>
            <person name="Farrar R."/>
            <person name="Kuhar D."/>
        </authorList>
    </citation>
    <scope>NUCLEOTIDE SEQUENCE [LARGE SCALE GENOMIC DNA]</scope>
    <source>
        <strain evidence="3 4">21-1</strain>
    </source>
</reference>
<dbReference type="GO" id="GO:0047617">
    <property type="term" value="F:fatty acyl-CoA hydrolase activity"/>
    <property type="evidence" value="ECO:0007669"/>
    <property type="project" value="TreeGrafter"/>
</dbReference>
<dbReference type="STRING" id="1108595.BKX93_02435"/>
<dbReference type="CDD" id="cd00586">
    <property type="entry name" value="4HBT"/>
    <property type="match status" value="1"/>
</dbReference>
<dbReference type="EMBL" id="CP017707">
    <property type="protein sequence ID" value="AOZ48968.1"/>
    <property type="molecule type" value="Genomic_DNA"/>
</dbReference>
<dbReference type="RefSeq" id="WP_046156512.1">
    <property type="nucleotide sequence ID" value="NZ_CP017707.1"/>
</dbReference>
<dbReference type="Pfam" id="PF13279">
    <property type="entry name" value="4HBT_2"/>
    <property type="match status" value="1"/>
</dbReference>
<gene>
    <name evidence="3" type="ORF">BKX93_02435</name>
</gene>
<evidence type="ECO:0000256" key="1">
    <source>
        <dbReference type="ARBA" id="ARBA00005953"/>
    </source>
</evidence>
<evidence type="ECO:0000256" key="2">
    <source>
        <dbReference type="ARBA" id="ARBA00022801"/>
    </source>
</evidence>
<keyword evidence="2" id="KW-0378">Hydrolase</keyword>
<dbReference type="InterPro" id="IPR029069">
    <property type="entry name" value="HotDog_dom_sf"/>
</dbReference>
<name>A0A1D9LCH0_9NEIS</name>
<evidence type="ECO:0000313" key="4">
    <source>
        <dbReference type="Proteomes" id="UP000178776"/>
    </source>
</evidence>
<evidence type="ECO:0000313" key="3">
    <source>
        <dbReference type="EMBL" id="AOZ48968.1"/>
    </source>
</evidence>